<feature type="transmembrane region" description="Helical" evidence="1">
    <location>
        <begin position="47"/>
        <end position="73"/>
    </location>
</feature>
<name>A0AA96WIQ5_9CYAN</name>
<accession>A0AA96WIQ5</accession>
<keyword evidence="1" id="KW-1133">Transmembrane helix</keyword>
<gene>
    <name evidence="2" type="ORF">HJG54_22960</name>
</gene>
<organism evidence="2">
    <name type="scientific">Leptolyngbya sp. NK1-12</name>
    <dbReference type="NCBI Taxonomy" id="2547451"/>
    <lineage>
        <taxon>Bacteria</taxon>
        <taxon>Bacillati</taxon>
        <taxon>Cyanobacteriota</taxon>
        <taxon>Cyanophyceae</taxon>
        <taxon>Leptolyngbyales</taxon>
        <taxon>Leptolyngbyaceae</taxon>
        <taxon>Leptolyngbya group</taxon>
        <taxon>Leptolyngbya</taxon>
    </lineage>
</organism>
<dbReference type="AlphaFoldDB" id="A0AA96WIQ5"/>
<feature type="transmembrane region" description="Helical" evidence="1">
    <location>
        <begin position="6"/>
        <end position="26"/>
    </location>
</feature>
<evidence type="ECO:0000256" key="1">
    <source>
        <dbReference type="SAM" id="Phobius"/>
    </source>
</evidence>
<feature type="transmembrane region" description="Helical" evidence="1">
    <location>
        <begin position="79"/>
        <end position="98"/>
    </location>
</feature>
<keyword evidence="1" id="KW-0812">Transmembrane</keyword>
<protein>
    <submittedName>
        <fullName evidence="2">DUF3995 domain-containing protein</fullName>
    </submittedName>
</protein>
<evidence type="ECO:0000313" key="2">
    <source>
        <dbReference type="EMBL" id="WNZ25430.1"/>
    </source>
</evidence>
<keyword evidence="1" id="KW-0472">Membrane</keyword>
<dbReference type="EMBL" id="CP053586">
    <property type="protein sequence ID" value="WNZ25430.1"/>
    <property type="molecule type" value="Genomic_DNA"/>
</dbReference>
<dbReference type="RefSeq" id="WP_316431574.1">
    <property type="nucleotide sequence ID" value="NZ_CP053586.1"/>
</dbReference>
<feature type="transmembrane region" description="Helical" evidence="1">
    <location>
        <begin position="119"/>
        <end position="138"/>
    </location>
</feature>
<reference evidence="2" key="1">
    <citation type="submission" date="2020-05" db="EMBL/GenBank/DDBJ databases">
        <authorList>
            <person name="Zhu T."/>
            <person name="Keshari N."/>
            <person name="Lu X."/>
        </authorList>
    </citation>
    <scope>NUCLEOTIDE SEQUENCE</scope>
    <source>
        <strain evidence="2">NK1-12</strain>
    </source>
</reference>
<proteinExistence type="predicted"/>
<sequence>MIYVIGLITTTIFVALSTLHIYWAFGGNWGATATVPSIDGQPLFEPGLWDTLAVAMALSIAAIICLGTLNYRLPFLPTWIYRTGIWCIALVFLLRAIGEFRYLGFFKQFNDSLFAHWDTVLYTPLCLGLAVCCIVLAVNAPNFWTSPN</sequence>
<dbReference type="Pfam" id="PF13160">
    <property type="entry name" value="DUF3995"/>
    <property type="match status" value="1"/>
</dbReference>
<dbReference type="InterPro" id="IPR025058">
    <property type="entry name" value="DUF3995"/>
</dbReference>